<evidence type="ECO:0000313" key="11">
    <source>
        <dbReference type="EMBL" id="KGE14801.1"/>
    </source>
</evidence>
<evidence type="ECO:0000256" key="9">
    <source>
        <dbReference type="PIRSR" id="PIRSR037215-2"/>
    </source>
</evidence>
<evidence type="ECO:0000256" key="6">
    <source>
        <dbReference type="ARBA" id="ARBA00023049"/>
    </source>
</evidence>
<dbReference type="Pfam" id="PF07687">
    <property type="entry name" value="M20_dimer"/>
    <property type="match status" value="1"/>
</dbReference>
<keyword evidence="4" id="KW-0378">Hydrolase</keyword>
<dbReference type="GO" id="GO:0008237">
    <property type="term" value="F:metallopeptidase activity"/>
    <property type="evidence" value="ECO:0007669"/>
    <property type="project" value="UniProtKB-KW"/>
</dbReference>
<dbReference type="InterPro" id="IPR001261">
    <property type="entry name" value="ArgE/DapE_CS"/>
</dbReference>
<dbReference type="GO" id="GO:0006508">
    <property type="term" value="P:proteolysis"/>
    <property type="evidence" value="ECO:0007669"/>
    <property type="project" value="UniProtKB-UniRule"/>
</dbReference>
<dbReference type="EMBL" id="JJMU01000022">
    <property type="protein sequence ID" value="KGE14801.1"/>
    <property type="molecule type" value="Genomic_DNA"/>
</dbReference>
<dbReference type="PROSITE" id="PS00759">
    <property type="entry name" value="ARGE_DAPE_CPG2_2"/>
    <property type="match status" value="1"/>
</dbReference>
<reference evidence="12" key="1">
    <citation type="submission" date="2014-04" db="EMBL/GenBank/DDBJ databases">
        <title>Whole-Genome optical mapping and complete genome sequence of Sphingobacterium deserti sp. nov., a new spaces isolated from desert in the west of China.</title>
        <authorList>
            <person name="Teng C."/>
            <person name="Zhou Z."/>
            <person name="Li X."/>
            <person name="Chen M."/>
            <person name="Lin M."/>
            <person name="Wang L."/>
            <person name="Su S."/>
            <person name="Zhang C."/>
            <person name="Zhang W."/>
        </authorList>
    </citation>
    <scope>NUCLEOTIDE SEQUENCE [LARGE SCALE GENOMIC DNA]</scope>
    <source>
        <strain evidence="12">ACCC05744</strain>
    </source>
</reference>
<dbReference type="Pfam" id="PF01546">
    <property type="entry name" value="Peptidase_M20"/>
    <property type="match status" value="1"/>
</dbReference>
<dbReference type="OrthoDB" id="9804934at2"/>
<dbReference type="PIRSF" id="PIRSF037215">
    <property type="entry name" value="Peptidase_M20B"/>
    <property type="match status" value="1"/>
</dbReference>
<feature type="binding site" evidence="9">
    <location>
        <position position="151"/>
    </location>
    <ligand>
        <name>Zn(2+)</name>
        <dbReference type="ChEBI" id="CHEBI:29105"/>
        <label>1</label>
    </ligand>
</feature>
<evidence type="ECO:0000259" key="10">
    <source>
        <dbReference type="Pfam" id="PF07687"/>
    </source>
</evidence>
<evidence type="ECO:0000256" key="7">
    <source>
        <dbReference type="NCBIfam" id="TIGR01882"/>
    </source>
</evidence>
<reference evidence="11 12" key="2">
    <citation type="journal article" date="2015" name="PLoS ONE">
        <title>Whole-Genome Optical Mapping and Finished Genome Sequence of Sphingobacterium deserti sp. nov., a New Species Isolated from the Western Desert of China.</title>
        <authorList>
            <person name="Teng C."/>
            <person name="Zhou Z."/>
            <person name="Molnar I."/>
            <person name="Li X."/>
            <person name="Tang R."/>
            <person name="Chen M."/>
            <person name="Wang L."/>
            <person name="Su S."/>
            <person name="Zhang W."/>
            <person name="Lin M."/>
        </authorList>
    </citation>
    <scope>NUCLEOTIDE SEQUENCE [LARGE SCALE GENOMIC DNA]</scope>
    <source>
        <strain evidence="12">ACCC05744</strain>
    </source>
</reference>
<dbReference type="PANTHER" id="PTHR42994">
    <property type="entry name" value="PEPTIDASE T"/>
    <property type="match status" value="1"/>
</dbReference>
<dbReference type="NCBIfam" id="NF009920">
    <property type="entry name" value="PRK13381.1"/>
    <property type="match status" value="1"/>
</dbReference>
<dbReference type="GO" id="GO:0005829">
    <property type="term" value="C:cytosol"/>
    <property type="evidence" value="ECO:0007669"/>
    <property type="project" value="TreeGrafter"/>
</dbReference>
<feature type="binding site" evidence="9">
    <location>
        <position position="88"/>
    </location>
    <ligand>
        <name>Zn(2+)</name>
        <dbReference type="ChEBI" id="CHEBI:29105"/>
        <label>1</label>
    </ligand>
</feature>
<feature type="binding site" evidence="9">
    <location>
        <position position="186"/>
    </location>
    <ligand>
        <name>Zn(2+)</name>
        <dbReference type="ChEBI" id="CHEBI:29105"/>
        <label>2</label>
    </ligand>
</feature>
<dbReference type="NCBIfam" id="TIGR01882">
    <property type="entry name" value="peptidase-T"/>
    <property type="match status" value="1"/>
</dbReference>
<evidence type="ECO:0000256" key="2">
    <source>
        <dbReference type="ARBA" id="ARBA00022670"/>
    </source>
</evidence>
<dbReference type="AlphaFoldDB" id="A0A0B8T1Z1"/>
<dbReference type="Gene3D" id="3.40.630.10">
    <property type="entry name" value="Zn peptidases"/>
    <property type="match status" value="1"/>
</dbReference>
<feature type="domain" description="Peptidase M20 dimerisation" evidence="10">
    <location>
        <begin position="220"/>
        <end position="317"/>
    </location>
</feature>
<feature type="binding site" evidence="9">
    <location>
        <position position="151"/>
    </location>
    <ligand>
        <name>Zn(2+)</name>
        <dbReference type="ChEBI" id="CHEBI:29105"/>
        <label>2</label>
    </ligand>
</feature>
<feature type="binding site" evidence="9">
    <location>
        <position position="391"/>
    </location>
    <ligand>
        <name>Zn(2+)</name>
        <dbReference type="ChEBI" id="CHEBI:29105"/>
        <label>2</label>
    </ligand>
</feature>
<dbReference type="SUPFAM" id="SSF53187">
    <property type="entry name" value="Zn-dependent exopeptidases"/>
    <property type="match status" value="1"/>
</dbReference>
<feature type="binding site" evidence="9">
    <location>
        <position position="208"/>
    </location>
    <ligand>
        <name>Zn(2+)</name>
        <dbReference type="ChEBI" id="CHEBI:29105"/>
        <label>1</label>
    </ligand>
</feature>
<keyword evidence="6" id="KW-0482">Metalloprotease</keyword>
<dbReference type="InterPro" id="IPR002933">
    <property type="entry name" value="Peptidase_M20"/>
</dbReference>
<dbReference type="PATRIC" id="fig|1229276.3.peg.1344"/>
<feature type="active site" description="Proton acceptor" evidence="8">
    <location>
        <position position="185"/>
    </location>
</feature>
<dbReference type="Proteomes" id="UP000031802">
    <property type="component" value="Unassembled WGS sequence"/>
</dbReference>
<dbReference type="GO" id="GO:0006518">
    <property type="term" value="P:peptide metabolic process"/>
    <property type="evidence" value="ECO:0007669"/>
    <property type="project" value="InterPro"/>
</dbReference>
<comment type="cofactor">
    <cofactor evidence="9">
        <name>Zn(2+)</name>
        <dbReference type="ChEBI" id="CHEBI:29105"/>
    </cofactor>
    <text evidence="9">Binds 2 Zn(2+) ions per subunit.</text>
</comment>
<dbReference type="eggNOG" id="COG2195">
    <property type="taxonomic scope" value="Bacteria"/>
</dbReference>
<organism evidence="11 12">
    <name type="scientific">Sphingobacterium deserti</name>
    <dbReference type="NCBI Taxonomy" id="1229276"/>
    <lineage>
        <taxon>Bacteria</taxon>
        <taxon>Pseudomonadati</taxon>
        <taxon>Bacteroidota</taxon>
        <taxon>Sphingobacteriia</taxon>
        <taxon>Sphingobacteriales</taxon>
        <taxon>Sphingobacteriaceae</taxon>
        <taxon>Sphingobacterium</taxon>
    </lineage>
</organism>
<evidence type="ECO:0000256" key="8">
    <source>
        <dbReference type="PIRSR" id="PIRSR037215-1"/>
    </source>
</evidence>
<name>A0A0B8T1Z1_9SPHI</name>
<proteinExistence type="inferred from homology"/>
<dbReference type="InterPro" id="IPR010161">
    <property type="entry name" value="Peptidase_M20B"/>
</dbReference>
<dbReference type="STRING" id="1229276.DI53_1301"/>
<gene>
    <name evidence="11" type="ORF">DI53_1301</name>
</gene>
<accession>A0A0B8T1Z1</accession>
<evidence type="ECO:0000256" key="5">
    <source>
        <dbReference type="ARBA" id="ARBA00022833"/>
    </source>
</evidence>
<dbReference type="GO" id="GO:0008270">
    <property type="term" value="F:zinc ion binding"/>
    <property type="evidence" value="ECO:0007669"/>
    <property type="project" value="InterPro"/>
</dbReference>
<dbReference type="RefSeq" id="WP_037496868.1">
    <property type="nucleotide sequence ID" value="NZ_JJMU01000022.1"/>
</dbReference>
<dbReference type="EC" id="3.4.11.4" evidence="7"/>
<evidence type="ECO:0000313" key="12">
    <source>
        <dbReference type="Proteomes" id="UP000031802"/>
    </source>
</evidence>
<evidence type="ECO:0000256" key="1">
    <source>
        <dbReference type="ARBA" id="ARBA00009692"/>
    </source>
</evidence>
<dbReference type="GO" id="GO:0045148">
    <property type="term" value="F:tripeptide aminopeptidase activity"/>
    <property type="evidence" value="ECO:0007669"/>
    <property type="project" value="UniProtKB-UniRule"/>
</dbReference>
<keyword evidence="12" id="KW-1185">Reference proteome</keyword>
<dbReference type="InterPro" id="IPR036264">
    <property type="entry name" value="Bact_exopeptidase_dim_dom"/>
</dbReference>
<dbReference type="NCBIfam" id="NF003976">
    <property type="entry name" value="PRK05469.1"/>
    <property type="match status" value="1"/>
</dbReference>
<dbReference type="PANTHER" id="PTHR42994:SF1">
    <property type="entry name" value="PEPTIDASE T"/>
    <property type="match status" value="1"/>
</dbReference>
<keyword evidence="3 9" id="KW-0479">Metal-binding</keyword>
<feature type="active site" evidence="8">
    <location>
        <position position="90"/>
    </location>
</feature>
<protein>
    <recommendedName>
        <fullName evidence="7">Peptidase T</fullName>
        <ecNumber evidence="7">3.4.11.4</ecNumber>
    </recommendedName>
</protein>
<keyword evidence="5 9" id="KW-0862">Zinc</keyword>
<dbReference type="Gene3D" id="3.30.70.360">
    <property type="match status" value="1"/>
</dbReference>
<dbReference type="InterPro" id="IPR011650">
    <property type="entry name" value="Peptidase_M20_dimer"/>
</dbReference>
<dbReference type="SUPFAM" id="SSF55031">
    <property type="entry name" value="Bacterial exopeptidase dimerisation domain"/>
    <property type="match status" value="1"/>
</dbReference>
<comment type="similarity">
    <text evidence="1">Belongs to the peptidase M20B family.</text>
</comment>
<comment type="caution">
    <text evidence="11">The sequence shown here is derived from an EMBL/GenBank/DDBJ whole genome shotgun (WGS) entry which is preliminary data.</text>
</comment>
<keyword evidence="2" id="KW-0645">Protease</keyword>
<evidence type="ECO:0000256" key="3">
    <source>
        <dbReference type="ARBA" id="ARBA00022723"/>
    </source>
</evidence>
<sequence>MSSFNINAIKDFEVAERFMRYVQVDTESDPNSTSFPSTEKQKKLSRMLVEELLKIGVADAHLDEYGYVYATIPSNTDKDVPVICFCSHVDTSPDCSGKDVKPIIHANYQGQDLALPDDPSVLIKFNEHPDLSNQIGNDIITASGNTLLGADDKAGVAEIMDAARLLMANPEIKHGTIKILFTPDEEIGKGVNHVDLDKLGADFGYTMDGEKAGTIEDETFSADAVRIRIHGVSVHPGFAKGKMQSAIKVASEIIQALPKDRLSPETTSKKEGFVHPNHIQGGVDKAEIDFIIRDHVTAHLQKHEDELRAIVESVVSKYPGVAYDFTVNEQYRNMKEVLDQYPEIMDVGLEAITRAGLSAERRSIRGGTDGSRLSFMGLPCPNVFAGGHAFHGKMEWVSRQDMEKAVCTILHIASIWEERA</sequence>
<evidence type="ECO:0000256" key="4">
    <source>
        <dbReference type="ARBA" id="ARBA00022801"/>
    </source>
</evidence>